<dbReference type="RefSeq" id="WP_052736754.1">
    <property type="nucleotide sequence ID" value="NZ_FONN01000008.1"/>
</dbReference>
<dbReference type="EMBL" id="FONN01000008">
    <property type="protein sequence ID" value="SFE87813.1"/>
    <property type="molecule type" value="Genomic_DNA"/>
</dbReference>
<protein>
    <recommendedName>
        <fullName evidence="3">Alpha/beta hydrolase family protein</fullName>
    </recommendedName>
</protein>
<dbReference type="OrthoDB" id="503948at2"/>
<reference evidence="2" key="1">
    <citation type="submission" date="2016-10" db="EMBL/GenBank/DDBJ databases">
        <authorList>
            <person name="Varghese N."/>
            <person name="Submissions S."/>
        </authorList>
    </citation>
    <scope>NUCLEOTIDE SEQUENCE [LARGE SCALE GENOMIC DNA]</scope>
    <source>
        <strain evidence="2">CGMCC 1.10223</strain>
    </source>
</reference>
<keyword evidence="2" id="KW-1185">Reference proteome</keyword>
<evidence type="ECO:0000313" key="1">
    <source>
        <dbReference type="EMBL" id="SFE87813.1"/>
    </source>
</evidence>
<evidence type="ECO:0008006" key="3">
    <source>
        <dbReference type="Google" id="ProtNLM"/>
    </source>
</evidence>
<name>A0A1I2E574_9BACL</name>
<gene>
    <name evidence="1" type="ORF">SAMN04487969_108182</name>
</gene>
<proteinExistence type="predicted"/>
<accession>A0A1I2E574</accession>
<organism evidence="1 2">
    <name type="scientific">Paenibacillus algorifonticola</name>
    <dbReference type="NCBI Taxonomy" id="684063"/>
    <lineage>
        <taxon>Bacteria</taxon>
        <taxon>Bacillati</taxon>
        <taxon>Bacillota</taxon>
        <taxon>Bacilli</taxon>
        <taxon>Bacillales</taxon>
        <taxon>Paenibacillaceae</taxon>
        <taxon>Paenibacillus</taxon>
    </lineage>
</organism>
<dbReference type="AlphaFoldDB" id="A0A1I2E574"/>
<sequence>MSIEKAKLIQIVARSTNSQVAVIFVHGIGGDPHDTWRKDQQTKPLFELLGDEPLLSDVEFYSYGYRTGITPLQYDFMTIRAS</sequence>
<dbReference type="Proteomes" id="UP000183410">
    <property type="component" value="Unassembled WGS sequence"/>
</dbReference>
<evidence type="ECO:0000313" key="2">
    <source>
        <dbReference type="Proteomes" id="UP000183410"/>
    </source>
</evidence>